<feature type="transmembrane region" description="Helical" evidence="8">
    <location>
        <begin position="303"/>
        <end position="321"/>
    </location>
</feature>
<feature type="transmembrane region" description="Helical" evidence="8">
    <location>
        <begin position="143"/>
        <end position="164"/>
    </location>
</feature>
<feature type="transmembrane region" description="Helical" evidence="8">
    <location>
        <begin position="43"/>
        <end position="65"/>
    </location>
</feature>
<keyword evidence="3" id="KW-0813">Transport</keyword>
<comment type="similarity">
    <text evidence="2">Belongs to the amino acid-polyamine-organocation (APC) superfamily. Spore germination protein (SGP) (TC 2.A.3.9) family.</text>
</comment>
<keyword evidence="6 8" id="KW-1133">Transmembrane helix</keyword>
<dbReference type="EMBL" id="JNVC02000001">
    <property type="protein sequence ID" value="KEZ53916.1"/>
    <property type="molecule type" value="Genomic_DNA"/>
</dbReference>
<feature type="transmembrane region" description="Helical" evidence="8">
    <location>
        <begin position="191"/>
        <end position="208"/>
    </location>
</feature>
<dbReference type="GO" id="GO:0009847">
    <property type="term" value="P:spore germination"/>
    <property type="evidence" value="ECO:0007669"/>
    <property type="project" value="InterPro"/>
</dbReference>
<feature type="transmembrane region" description="Helical" evidence="8">
    <location>
        <begin position="119"/>
        <end position="136"/>
    </location>
</feature>
<sequence>MKKIAERYQVSPYMVFYLIHALQFGVGVLGFQRFISLDSGHDAWIAVLGSGLAVHIAVFLIYQILKDQEGNILDVQKKLFGKWIGNALNAVVIIYFTCLATNVLRTFIEVIQVWMFPDLNVWLYSFLFLVLAYYILSGGFRVVAGIAFFGVVLPSYLILTYLFTLKFANFNNLMPIFDHSLTDLLKSTKNMSLTVIGFEALFMYYPFIKNPEKSKKWAHIGIAVTTLLYLIIMLFSIIYFSEEQLQKNVWATLTIWKIVEMPFVERFEYIGIANWNLVILPNVCLTLWCASRGMKQLIKIKQKYTILIVLAVTYAGINFMNSREQINTLNSFLGEVGFYVFIAYIPMLYLCTLIYRKLKKGGKKSEKA</sequence>
<dbReference type="RefSeq" id="WP_029565454.1">
    <property type="nucleotide sequence ID" value="NZ_CANLZQ010000002.1"/>
</dbReference>
<dbReference type="AlphaFoldDB" id="A0A084H2V4"/>
<feature type="transmembrane region" description="Helical" evidence="8">
    <location>
        <begin position="12"/>
        <end position="31"/>
    </location>
</feature>
<dbReference type="PANTHER" id="PTHR34975:SF2">
    <property type="entry name" value="SPORE GERMINATION PROTEIN A2"/>
    <property type="match status" value="1"/>
</dbReference>
<dbReference type="GO" id="GO:0016020">
    <property type="term" value="C:membrane"/>
    <property type="evidence" value="ECO:0007669"/>
    <property type="project" value="UniProtKB-SubCell"/>
</dbReference>
<evidence type="ECO:0000256" key="2">
    <source>
        <dbReference type="ARBA" id="ARBA00007998"/>
    </source>
</evidence>
<evidence type="ECO:0000256" key="6">
    <source>
        <dbReference type="ARBA" id="ARBA00022989"/>
    </source>
</evidence>
<dbReference type="NCBIfam" id="TIGR00912">
    <property type="entry name" value="2A0309"/>
    <property type="match status" value="1"/>
</dbReference>
<accession>A0A084H2V4</accession>
<evidence type="ECO:0000256" key="1">
    <source>
        <dbReference type="ARBA" id="ARBA00004141"/>
    </source>
</evidence>
<gene>
    <name evidence="9" type="ORF">GS18_0202965</name>
</gene>
<dbReference type="Pfam" id="PF03845">
    <property type="entry name" value="Spore_permease"/>
    <property type="match status" value="1"/>
</dbReference>
<feature type="transmembrane region" description="Helical" evidence="8">
    <location>
        <begin position="86"/>
        <end position="107"/>
    </location>
</feature>
<evidence type="ECO:0000256" key="8">
    <source>
        <dbReference type="SAM" id="Phobius"/>
    </source>
</evidence>
<dbReference type="OrthoDB" id="2380240at2"/>
<comment type="caution">
    <text evidence="9">The sequence shown here is derived from an EMBL/GenBank/DDBJ whole genome shotgun (WGS) entry which is preliminary data.</text>
</comment>
<comment type="subcellular location">
    <subcellularLocation>
        <location evidence="1">Membrane</location>
        <topology evidence="1">Multi-pass membrane protein</topology>
    </subcellularLocation>
</comment>
<evidence type="ECO:0000256" key="3">
    <source>
        <dbReference type="ARBA" id="ARBA00022448"/>
    </source>
</evidence>
<keyword evidence="10" id="KW-1185">Reference proteome</keyword>
<proteinExistence type="inferred from homology"/>
<keyword evidence="7 8" id="KW-0472">Membrane</keyword>
<evidence type="ECO:0000256" key="5">
    <source>
        <dbReference type="ARBA" id="ARBA00022692"/>
    </source>
</evidence>
<organism evidence="9 10">
    <name type="scientific">Metabacillus indicus</name>
    <name type="common">Bacillus indicus</name>
    <dbReference type="NCBI Taxonomy" id="246786"/>
    <lineage>
        <taxon>Bacteria</taxon>
        <taxon>Bacillati</taxon>
        <taxon>Bacillota</taxon>
        <taxon>Bacilli</taxon>
        <taxon>Bacillales</taxon>
        <taxon>Bacillaceae</taxon>
        <taxon>Metabacillus</taxon>
    </lineage>
</organism>
<feature type="transmembrane region" description="Helical" evidence="8">
    <location>
        <begin position="336"/>
        <end position="355"/>
    </location>
</feature>
<name>A0A084H2V4_METID</name>
<evidence type="ECO:0000256" key="4">
    <source>
        <dbReference type="ARBA" id="ARBA00022544"/>
    </source>
</evidence>
<dbReference type="InterPro" id="IPR004761">
    <property type="entry name" value="Spore_GerAB"/>
</dbReference>
<evidence type="ECO:0000313" key="9">
    <source>
        <dbReference type="EMBL" id="KEZ53916.1"/>
    </source>
</evidence>
<keyword evidence="4" id="KW-0309">Germination</keyword>
<evidence type="ECO:0000313" key="10">
    <source>
        <dbReference type="Proteomes" id="UP000028549"/>
    </source>
</evidence>
<evidence type="ECO:0000256" key="7">
    <source>
        <dbReference type="ARBA" id="ARBA00023136"/>
    </source>
</evidence>
<reference evidence="9 10" key="1">
    <citation type="journal article" date="2005" name="Int. J. Syst. Evol. Microbiol.">
        <title>Bacillus cibi sp. nov., isolated from jeotgal, a traditional Korean fermented seafood.</title>
        <authorList>
            <person name="Yoon J.H."/>
            <person name="Lee C.H."/>
            <person name="Oh T.K."/>
        </authorList>
    </citation>
    <scope>NUCLEOTIDE SEQUENCE [LARGE SCALE GENOMIC DNA]</scope>
    <source>
        <strain evidence="9 10">DSM 16189</strain>
    </source>
</reference>
<feature type="transmembrane region" description="Helical" evidence="8">
    <location>
        <begin position="269"/>
        <end position="291"/>
    </location>
</feature>
<dbReference type="STRING" id="246786.GS18_0202965"/>
<dbReference type="Proteomes" id="UP000028549">
    <property type="component" value="Unassembled WGS sequence"/>
</dbReference>
<protein>
    <submittedName>
        <fullName evidence="9">Spore gernimation protein GerB</fullName>
    </submittedName>
</protein>
<dbReference type="PANTHER" id="PTHR34975">
    <property type="entry name" value="SPORE GERMINATION PROTEIN A2"/>
    <property type="match status" value="1"/>
</dbReference>
<feature type="transmembrane region" description="Helical" evidence="8">
    <location>
        <begin position="220"/>
        <end position="240"/>
    </location>
</feature>
<keyword evidence="5 8" id="KW-0812">Transmembrane</keyword>